<proteinExistence type="predicted"/>
<dbReference type="EMBL" id="JARQZJ010000054">
    <property type="protein sequence ID" value="KAK9878705.1"/>
    <property type="molecule type" value="Genomic_DNA"/>
</dbReference>
<accession>A0AAW1UEZ0</accession>
<gene>
    <name evidence="1" type="ORF">WA026_023404</name>
</gene>
<keyword evidence="2" id="KW-1185">Reference proteome</keyword>
<organism evidence="1 2">
    <name type="scientific">Henosepilachna vigintioctopunctata</name>
    <dbReference type="NCBI Taxonomy" id="420089"/>
    <lineage>
        <taxon>Eukaryota</taxon>
        <taxon>Metazoa</taxon>
        <taxon>Ecdysozoa</taxon>
        <taxon>Arthropoda</taxon>
        <taxon>Hexapoda</taxon>
        <taxon>Insecta</taxon>
        <taxon>Pterygota</taxon>
        <taxon>Neoptera</taxon>
        <taxon>Endopterygota</taxon>
        <taxon>Coleoptera</taxon>
        <taxon>Polyphaga</taxon>
        <taxon>Cucujiformia</taxon>
        <taxon>Coccinelloidea</taxon>
        <taxon>Coccinellidae</taxon>
        <taxon>Epilachninae</taxon>
        <taxon>Epilachnini</taxon>
        <taxon>Henosepilachna</taxon>
    </lineage>
</organism>
<protein>
    <submittedName>
        <fullName evidence="1">Uncharacterized protein</fullName>
    </submittedName>
</protein>
<evidence type="ECO:0000313" key="1">
    <source>
        <dbReference type="EMBL" id="KAK9878705.1"/>
    </source>
</evidence>
<reference evidence="1 2" key="1">
    <citation type="submission" date="2023-03" db="EMBL/GenBank/DDBJ databases">
        <title>Genome insight into feeding habits of ladybird beetles.</title>
        <authorList>
            <person name="Li H.-S."/>
            <person name="Huang Y.-H."/>
            <person name="Pang H."/>
        </authorList>
    </citation>
    <scope>NUCLEOTIDE SEQUENCE [LARGE SCALE GENOMIC DNA]</scope>
    <source>
        <strain evidence="1">SYSU_2023b</strain>
        <tissue evidence="1">Whole body</tissue>
    </source>
</reference>
<comment type="caution">
    <text evidence="1">The sequence shown here is derived from an EMBL/GenBank/DDBJ whole genome shotgun (WGS) entry which is preliminary data.</text>
</comment>
<sequence length="91" mass="9900">MRSHPGRVVTVYQIVQILAPAYLEAATPANAIQSLKITVIPRQPSIKIIQPLNPDIFGEEDFLANSVTGRLLTKSRETQISQSTNGTKCGP</sequence>
<name>A0AAW1UEZ0_9CUCU</name>
<dbReference type="AlphaFoldDB" id="A0AAW1UEZ0"/>
<dbReference type="Proteomes" id="UP001431783">
    <property type="component" value="Unassembled WGS sequence"/>
</dbReference>
<evidence type="ECO:0000313" key="2">
    <source>
        <dbReference type="Proteomes" id="UP001431783"/>
    </source>
</evidence>